<feature type="compositionally biased region" description="Polar residues" evidence="1">
    <location>
        <begin position="28"/>
        <end position="100"/>
    </location>
</feature>
<keyword evidence="2" id="KW-1185">Reference proteome</keyword>
<feature type="region of interest" description="Disordered" evidence="1">
    <location>
        <begin position="1"/>
        <end position="100"/>
    </location>
</feature>
<proteinExistence type="predicted"/>
<dbReference type="WBParaSite" id="nRc.2.0.1.t33290-RA">
    <property type="protein sequence ID" value="nRc.2.0.1.t33290-RA"/>
    <property type="gene ID" value="nRc.2.0.1.g33290"/>
</dbReference>
<reference evidence="3" key="1">
    <citation type="submission" date="2022-11" db="UniProtKB">
        <authorList>
            <consortium name="WormBaseParasite"/>
        </authorList>
    </citation>
    <scope>IDENTIFICATION</scope>
</reference>
<protein>
    <submittedName>
        <fullName evidence="3">Uncharacterized protein</fullName>
    </submittedName>
</protein>
<sequence>MKRGNITQEGIPGVYSPDKVRQMLAEAQDQQRQGTHPTGSENDAYNTAEETTTPEISTSQRSKMETTKSQTRTETVKSQTRTETSKGQMKSDRTTASTAL</sequence>
<evidence type="ECO:0000313" key="3">
    <source>
        <dbReference type="WBParaSite" id="nRc.2.0.1.t33290-RA"/>
    </source>
</evidence>
<dbReference type="AlphaFoldDB" id="A0A915K3C5"/>
<evidence type="ECO:0000256" key="1">
    <source>
        <dbReference type="SAM" id="MobiDB-lite"/>
    </source>
</evidence>
<name>A0A915K3C5_ROMCU</name>
<accession>A0A915K3C5</accession>
<organism evidence="2 3">
    <name type="scientific">Romanomermis culicivorax</name>
    <name type="common">Nematode worm</name>
    <dbReference type="NCBI Taxonomy" id="13658"/>
    <lineage>
        <taxon>Eukaryota</taxon>
        <taxon>Metazoa</taxon>
        <taxon>Ecdysozoa</taxon>
        <taxon>Nematoda</taxon>
        <taxon>Enoplea</taxon>
        <taxon>Dorylaimia</taxon>
        <taxon>Mermithida</taxon>
        <taxon>Mermithoidea</taxon>
        <taxon>Mermithidae</taxon>
        <taxon>Romanomermis</taxon>
    </lineage>
</organism>
<evidence type="ECO:0000313" key="2">
    <source>
        <dbReference type="Proteomes" id="UP000887565"/>
    </source>
</evidence>
<dbReference type="Proteomes" id="UP000887565">
    <property type="component" value="Unplaced"/>
</dbReference>